<dbReference type="AlphaFoldDB" id="A0A0A9FGY7"/>
<organism evidence="2">
    <name type="scientific">Arundo donax</name>
    <name type="common">Giant reed</name>
    <name type="synonym">Donax arundinaceus</name>
    <dbReference type="NCBI Taxonomy" id="35708"/>
    <lineage>
        <taxon>Eukaryota</taxon>
        <taxon>Viridiplantae</taxon>
        <taxon>Streptophyta</taxon>
        <taxon>Embryophyta</taxon>
        <taxon>Tracheophyta</taxon>
        <taxon>Spermatophyta</taxon>
        <taxon>Magnoliopsida</taxon>
        <taxon>Liliopsida</taxon>
        <taxon>Poales</taxon>
        <taxon>Poaceae</taxon>
        <taxon>PACMAD clade</taxon>
        <taxon>Arundinoideae</taxon>
        <taxon>Arundineae</taxon>
        <taxon>Arundo</taxon>
    </lineage>
</organism>
<reference evidence="2" key="2">
    <citation type="journal article" date="2015" name="Data Brief">
        <title>Shoot transcriptome of the giant reed, Arundo donax.</title>
        <authorList>
            <person name="Barrero R.A."/>
            <person name="Guerrero F.D."/>
            <person name="Moolhuijzen P."/>
            <person name="Goolsby J.A."/>
            <person name="Tidwell J."/>
            <person name="Bellgard S.E."/>
            <person name="Bellgard M.I."/>
        </authorList>
    </citation>
    <scope>NUCLEOTIDE SEQUENCE</scope>
    <source>
        <tissue evidence="2">Shoot tissue taken approximately 20 cm above the soil surface</tissue>
    </source>
</reference>
<feature type="region of interest" description="Disordered" evidence="1">
    <location>
        <begin position="1"/>
        <end position="30"/>
    </location>
</feature>
<evidence type="ECO:0000256" key="1">
    <source>
        <dbReference type="SAM" id="MobiDB-lite"/>
    </source>
</evidence>
<name>A0A0A9FGY7_ARUDO</name>
<dbReference type="EMBL" id="GBRH01188500">
    <property type="protein sequence ID" value="JAE09396.1"/>
    <property type="molecule type" value="Transcribed_RNA"/>
</dbReference>
<reference evidence="2" key="1">
    <citation type="submission" date="2014-09" db="EMBL/GenBank/DDBJ databases">
        <authorList>
            <person name="Magalhaes I.L.F."/>
            <person name="Oliveira U."/>
            <person name="Santos F.R."/>
            <person name="Vidigal T.H.D.A."/>
            <person name="Brescovit A.D."/>
            <person name="Santos A.J."/>
        </authorList>
    </citation>
    <scope>NUCLEOTIDE SEQUENCE</scope>
    <source>
        <tissue evidence="2">Shoot tissue taken approximately 20 cm above the soil surface</tissue>
    </source>
</reference>
<protein>
    <submittedName>
        <fullName evidence="2">Uncharacterized protein</fullName>
    </submittedName>
</protein>
<evidence type="ECO:0000313" key="2">
    <source>
        <dbReference type="EMBL" id="JAE09396.1"/>
    </source>
</evidence>
<sequence>MEGSKARLRQCRRPSGMGIGASSLVRGLQM</sequence>
<feature type="compositionally biased region" description="Basic residues" evidence="1">
    <location>
        <begin position="1"/>
        <end position="12"/>
    </location>
</feature>
<proteinExistence type="predicted"/>
<accession>A0A0A9FGY7</accession>